<gene>
    <name evidence="14" type="primary">LOC113516228</name>
</gene>
<evidence type="ECO:0000256" key="10">
    <source>
        <dbReference type="ARBA" id="ARBA00025374"/>
    </source>
</evidence>
<name>A0ABM3MSS0_GALME</name>
<sequence>MSGNILINEIFGQFQKSLDQEAELRESIRNISKEVDQLSREILTVLQVIHHDESGINPACLKARELFERARIGYGRLKEAVPSTDYYKYHDHWRMMTQRYAFLISLTIWLEAGILAAHDTVADVLGISAVEQQEGFHLDIEDYLVGLLMLCSELSRLAVNSVTRGDYSRPLQISKFVMELNAGFRLLSLKNDHLRKRFDALKYDVKKIEEVVYDLSIRGLLPKTEPGTL</sequence>
<dbReference type="InterPro" id="IPR036081">
    <property type="entry name" value="Translin_sf"/>
</dbReference>
<evidence type="ECO:0000256" key="9">
    <source>
        <dbReference type="ARBA" id="ARBA00023242"/>
    </source>
</evidence>
<keyword evidence="13" id="KW-1185">Reference proteome</keyword>
<evidence type="ECO:0000313" key="13">
    <source>
        <dbReference type="Proteomes" id="UP001652740"/>
    </source>
</evidence>
<comment type="subunit">
    <text evidence="4">Ring-shaped heterooctamer of six TSN and two TSNAX subunits, DNA/RNA binding occurs inside the ring.</text>
</comment>
<dbReference type="InterPro" id="IPR033956">
    <property type="entry name" value="Translin"/>
</dbReference>
<comment type="subcellular location">
    <subcellularLocation>
        <location evidence="2">Cytoplasm</location>
    </subcellularLocation>
    <subcellularLocation>
        <location evidence="1">Nucleus</location>
    </subcellularLocation>
</comment>
<dbReference type="CDD" id="cd14819">
    <property type="entry name" value="Translin"/>
    <property type="match status" value="1"/>
</dbReference>
<evidence type="ECO:0000256" key="2">
    <source>
        <dbReference type="ARBA" id="ARBA00004496"/>
    </source>
</evidence>
<dbReference type="GeneID" id="113516228"/>
<accession>A0ABM3MSS0</accession>
<proteinExistence type="inferred from homology"/>
<dbReference type="Proteomes" id="UP001652740">
    <property type="component" value="Unplaced"/>
</dbReference>
<evidence type="ECO:0000256" key="1">
    <source>
        <dbReference type="ARBA" id="ARBA00004123"/>
    </source>
</evidence>
<comment type="similarity">
    <text evidence="3">Belongs to the translin family.</text>
</comment>
<dbReference type="InterPro" id="IPR002848">
    <property type="entry name" value="Translin_fam"/>
</dbReference>
<keyword evidence="7" id="KW-0694">RNA-binding</keyword>
<comment type="function">
    <text evidence="11">Exhibits both single-stranded and double-stranded endoribonuclease activity. May act as an activator of RNA-induced silencing complex (RISC) by facilitating endonucleolytic cleavage of the siRNA passenger strand.</text>
</comment>
<evidence type="ECO:0000256" key="5">
    <source>
        <dbReference type="ARBA" id="ARBA00022196"/>
    </source>
</evidence>
<dbReference type="Gene3D" id="1.20.58.200">
    <property type="entry name" value="Translin, domain 2"/>
    <property type="match status" value="1"/>
</dbReference>
<evidence type="ECO:0000256" key="7">
    <source>
        <dbReference type="ARBA" id="ARBA00022884"/>
    </source>
</evidence>
<evidence type="ECO:0000256" key="8">
    <source>
        <dbReference type="ARBA" id="ARBA00023125"/>
    </source>
</evidence>
<dbReference type="InterPro" id="IPR016068">
    <property type="entry name" value="Translin_N"/>
</dbReference>
<keyword evidence="6" id="KW-0963">Cytoplasm</keyword>
<evidence type="ECO:0000313" key="14">
    <source>
        <dbReference type="RefSeq" id="XP_052754270.1"/>
    </source>
</evidence>
<comment type="function">
    <text evidence="10">DNA-binding protein that specifically recognizes consensus sequences at the breakpoint junctions in chromosomal translocations, mostly involving immunoglobulin (Ig)/T-cell receptor gene segments. Seems to recognize single-stranded DNA ends generated by staggered breaks occurring at recombination hot spots.</text>
</comment>
<dbReference type="Gene3D" id="1.20.58.190">
    <property type="entry name" value="Translin, domain 1"/>
    <property type="match status" value="1"/>
</dbReference>
<evidence type="ECO:0000256" key="6">
    <source>
        <dbReference type="ARBA" id="ARBA00022490"/>
    </source>
</evidence>
<evidence type="ECO:0000256" key="11">
    <source>
        <dbReference type="ARBA" id="ARBA00025410"/>
    </source>
</evidence>
<dbReference type="PANTHER" id="PTHR10741">
    <property type="entry name" value="TRANSLIN AND TRANSLIN ASSOCIATED PROTEIN X"/>
    <property type="match status" value="1"/>
</dbReference>
<dbReference type="InterPro" id="IPR016069">
    <property type="entry name" value="Translin_C"/>
</dbReference>
<dbReference type="Pfam" id="PF01997">
    <property type="entry name" value="Translin"/>
    <property type="match status" value="1"/>
</dbReference>
<keyword evidence="9" id="KW-0539">Nucleus</keyword>
<evidence type="ECO:0000256" key="12">
    <source>
        <dbReference type="ARBA" id="ARBA00030513"/>
    </source>
</evidence>
<evidence type="ECO:0000256" key="3">
    <source>
        <dbReference type="ARBA" id="ARBA00005902"/>
    </source>
</evidence>
<keyword evidence="8" id="KW-0238">DNA-binding</keyword>
<organism evidence="13 14">
    <name type="scientific">Galleria mellonella</name>
    <name type="common">Greater wax moth</name>
    <dbReference type="NCBI Taxonomy" id="7137"/>
    <lineage>
        <taxon>Eukaryota</taxon>
        <taxon>Metazoa</taxon>
        <taxon>Ecdysozoa</taxon>
        <taxon>Arthropoda</taxon>
        <taxon>Hexapoda</taxon>
        <taxon>Insecta</taxon>
        <taxon>Pterygota</taxon>
        <taxon>Neoptera</taxon>
        <taxon>Endopterygota</taxon>
        <taxon>Lepidoptera</taxon>
        <taxon>Glossata</taxon>
        <taxon>Ditrysia</taxon>
        <taxon>Pyraloidea</taxon>
        <taxon>Pyralidae</taxon>
        <taxon>Galleriinae</taxon>
        <taxon>Galleria</taxon>
    </lineage>
</organism>
<reference evidence="14" key="1">
    <citation type="submission" date="2025-08" db="UniProtKB">
        <authorList>
            <consortium name="RefSeq"/>
        </authorList>
    </citation>
    <scope>IDENTIFICATION</scope>
    <source>
        <tissue evidence="14">Whole larvae</tissue>
    </source>
</reference>
<dbReference type="SUPFAM" id="SSF74784">
    <property type="entry name" value="Translin"/>
    <property type="match status" value="1"/>
</dbReference>
<dbReference type="RefSeq" id="XP_052754270.1">
    <property type="nucleotide sequence ID" value="XM_052898310.1"/>
</dbReference>
<evidence type="ECO:0000256" key="4">
    <source>
        <dbReference type="ARBA" id="ARBA00011685"/>
    </source>
</evidence>
<protein>
    <recommendedName>
        <fullName evidence="5">Translin</fullName>
    </recommendedName>
    <alternativeName>
        <fullName evidence="12">Component 3 of promoter of RISC</fullName>
    </alternativeName>
</protein>